<dbReference type="InterPro" id="IPR036770">
    <property type="entry name" value="Ankyrin_rpt-contain_sf"/>
</dbReference>
<accession>A0AAD9L7D3</accession>
<feature type="repeat" description="ANK" evidence="3">
    <location>
        <begin position="102"/>
        <end position="134"/>
    </location>
</feature>
<feature type="compositionally biased region" description="Basic and acidic residues" evidence="4">
    <location>
        <begin position="682"/>
        <end position="710"/>
    </location>
</feature>
<sequence>MPVTSKTEDVEAKYDVTLNYPNLELHSAAASGNVGLVHYALTHGQPVNSVLHGVLPLHAACSGGSVSVVKMLIDRGADVNAPRLPRRYSEGKKTNVPSIGAAGSTPLHFAAANGHAAIAQILLTCGAIPNKMDKNGMTPETLAEINGHTEVIRVLRVWEHLKATDPTVASLAPSPCPPPDSAPTSPIDDDRRSFGHGSRKGKERALSFASNVSETTSGQAIRIKSSLEGLLKGRTSRSGSMASIRPEIRKLAPISTDDSAIDLSSPLDPSPLSATFEQERPEPQAAALERVSSTAASVGSSTAPVDPPAEDRHEPEDEATPTQSIDLGPAPSRHNPSTSGSSRRPSLPSIFEKAAHPGAAFRAALRRDHHRPPPVQTQLASNPAPSMHEPSPLSADSSARHSGHENGHGHSHGHGILRGRRRSNDSTTGKPKHVHKYMSKHALVSLFKRSHSPPSRSPSPPRRSDTSRPIIDAEQIEEGIEKMRRASLDLNLRDNASAEADETARPLPVSAPATRTSFFTEGIAAPIPPPNPAFIPLPSTPALESPPERANTMPSDRKGKSRQSSEVISPSPLAREWAGSSDSDTPPVGIRRSKTEYIRSSSSSQSSQQSVTRSALQSYRSTPPSPLRHPGGGRSRAVTSPSTPASVSSLRSASGTKLTGMGWNDVVDLRKVASLRRGSNLHLEREAREDEQDRGRGGESDGDEVFHDVEAESEETTPDGSEIHASAPTRPKESPDTGDKPNDATSGVAVTEPTLVEIGDPPKSQTNRKGRYRGASVGSMSFTTESSRLSTPPGSTTRLSLLPSDDEPRLPTYVYPPYGNNDAKLMPPPSVPSDGGRARGKSVSSVSSIPSDLSVSYFLPSTPGTSLTPQSTLSMPLGRFPPVPENEVAHHPAPRRKVSNRQEAKEAKKQAEEDVLQLAQLPPSLDSSRSLAAQLAAYGESVEVEEKFAAREKRAKGSTSGVSGEDETEGSESESYFSARSDAEDSRGSSGHHSTVSRNKQGRAGSYNPLAKPFQRSSPAVPSLSGVTADLLPVNAPKDSLTSINSIYDKRAAAYRDRMAALTALPPTFSTALSSPAPRGARPRAGSNDSWLTAGPSQRRPSTLLEPEMDRYPNTSTPQPVKSNDSALRNHRKPGSAGQLAGSMRSSTYVSSKVAPSIASTPSMTRSSVSTRSRAPAPAPIADVISTRYAGMSPPPNVPQPPRLDSNSPYISIFSHRYSGHPLDGDDSDDEEQQPQALTVIENDWRGGKVLGGDDLLERKGRWGQLKGAIGHLGHRRS</sequence>
<feature type="compositionally biased region" description="Polar residues" evidence="4">
    <location>
        <begin position="862"/>
        <end position="874"/>
    </location>
</feature>
<feature type="compositionally biased region" description="Pro residues" evidence="4">
    <location>
        <begin position="526"/>
        <end position="539"/>
    </location>
</feature>
<proteinExistence type="predicted"/>
<keyword evidence="6" id="KW-1185">Reference proteome</keyword>
<evidence type="ECO:0000256" key="3">
    <source>
        <dbReference type="PROSITE-ProRule" id="PRU00023"/>
    </source>
</evidence>
<dbReference type="PROSITE" id="PS50088">
    <property type="entry name" value="ANK_REPEAT"/>
    <property type="match status" value="2"/>
</dbReference>
<comment type="caution">
    <text evidence="5">The sequence shown here is derived from an EMBL/GenBank/DDBJ whole genome shotgun (WGS) entry which is preliminary data.</text>
</comment>
<feature type="compositionally biased region" description="Low complexity" evidence="4">
    <location>
        <begin position="842"/>
        <end position="856"/>
    </location>
</feature>
<evidence type="ECO:0000256" key="4">
    <source>
        <dbReference type="SAM" id="MobiDB-lite"/>
    </source>
</evidence>
<dbReference type="PANTHER" id="PTHR24173:SF74">
    <property type="entry name" value="ANKYRIN REPEAT DOMAIN-CONTAINING PROTEIN 16"/>
    <property type="match status" value="1"/>
</dbReference>
<feature type="compositionally biased region" description="Basic and acidic residues" evidence="4">
    <location>
        <begin position="900"/>
        <end position="912"/>
    </location>
</feature>
<dbReference type="Gene3D" id="1.25.40.20">
    <property type="entry name" value="Ankyrin repeat-containing domain"/>
    <property type="match status" value="1"/>
</dbReference>
<dbReference type="SUPFAM" id="SSF48403">
    <property type="entry name" value="Ankyrin repeat"/>
    <property type="match status" value="1"/>
</dbReference>
<feature type="region of interest" description="Disordered" evidence="4">
    <location>
        <begin position="1217"/>
        <end position="1242"/>
    </location>
</feature>
<feature type="compositionally biased region" description="Polar residues" evidence="4">
    <location>
        <begin position="334"/>
        <end position="344"/>
    </location>
</feature>
<dbReference type="Proteomes" id="UP001182556">
    <property type="component" value="Unassembled WGS sequence"/>
</dbReference>
<dbReference type="PANTHER" id="PTHR24173">
    <property type="entry name" value="ANKYRIN REPEAT CONTAINING"/>
    <property type="match status" value="1"/>
</dbReference>
<reference evidence="5" key="1">
    <citation type="submission" date="2023-02" db="EMBL/GenBank/DDBJ databases">
        <title>Identification and recombinant expression of a fungal hydrolase from Papiliotrema laurentii that hydrolyzes apple cutin and clears colloidal polyester polyurethane.</title>
        <authorList>
            <consortium name="DOE Joint Genome Institute"/>
            <person name="Roman V.A."/>
            <person name="Bojanowski C."/>
            <person name="Crable B.R."/>
            <person name="Wagner D.N."/>
            <person name="Hung C.S."/>
            <person name="Nadeau L.J."/>
            <person name="Schratz L."/>
            <person name="Haridas S."/>
            <person name="Pangilinan J."/>
            <person name="Lipzen A."/>
            <person name="Na H."/>
            <person name="Yan M."/>
            <person name="Ng V."/>
            <person name="Grigoriev I.V."/>
            <person name="Spatafora J.W."/>
            <person name="Barlow D."/>
            <person name="Biffinger J."/>
            <person name="Kelley-Loughnane N."/>
            <person name="Varaljay V.A."/>
            <person name="Crookes-Goodson W.J."/>
        </authorList>
    </citation>
    <scope>NUCLEOTIDE SEQUENCE</scope>
    <source>
        <strain evidence="5">5307AH</strain>
    </source>
</reference>
<feature type="repeat" description="ANK" evidence="3">
    <location>
        <begin position="52"/>
        <end position="84"/>
    </location>
</feature>
<keyword evidence="1" id="KW-0677">Repeat</keyword>
<name>A0AAD9L7D3_PAPLA</name>
<feature type="region of interest" description="Disordered" evidence="4">
    <location>
        <begin position="1069"/>
        <end position="1148"/>
    </location>
</feature>
<feature type="compositionally biased region" description="Polar residues" evidence="4">
    <location>
        <begin position="988"/>
        <end position="999"/>
    </location>
</feature>
<evidence type="ECO:0000313" key="6">
    <source>
        <dbReference type="Proteomes" id="UP001182556"/>
    </source>
</evidence>
<feature type="region of interest" description="Disordered" evidence="4">
    <location>
        <begin position="1191"/>
        <end position="1210"/>
    </location>
</feature>
<organism evidence="5 6">
    <name type="scientific">Papiliotrema laurentii</name>
    <name type="common">Cryptococcus laurentii</name>
    <dbReference type="NCBI Taxonomy" id="5418"/>
    <lineage>
        <taxon>Eukaryota</taxon>
        <taxon>Fungi</taxon>
        <taxon>Dikarya</taxon>
        <taxon>Basidiomycota</taxon>
        <taxon>Agaricomycotina</taxon>
        <taxon>Tremellomycetes</taxon>
        <taxon>Tremellales</taxon>
        <taxon>Rhynchogastremaceae</taxon>
        <taxon>Papiliotrema</taxon>
    </lineage>
</organism>
<dbReference type="SMART" id="SM00248">
    <property type="entry name" value="ANK"/>
    <property type="match status" value="3"/>
</dbReference>
<dbReference type="AlphaFoldDB" id="A0AAD9L7D3"/>
<feature type="compositionally biased region" description="Low complexity" evidence="4">
    <location>
        <begin position="291"/>
        <end position="303"/>
    </location>
</feature>
<feature type="region of interest" description="Disordered" evidence="4">
    <location>
        <begin position="946"/>
        <end position="1025"/>
    </location>
</feature>
<evidence type="ECO:0000256" key="1">
    <source>
        <dbReference type="ARBA" id="ARBA00022737"/>
    </source>
</evidence>
<gene>
    <name evidence="5" type="ORF">DB88DRAFT_192935</name>
</gene>
<evidence type="ECO:0008006" key="7">
    <source>
        <dbReference type="Google" id="ProtNLM"/>
    </source>
</evidence>
<evidence type="ECO:0000313" key="5">
    <source>
        <dbReference type="EMBL" id="KAK1925402.1"/>
    </source>
</evidence>
<keyword evidence="2 3" id="KW-0040">ANK repeat</keyword>
<feature type="region of interest" description="Disordered" evidence="4">
    <location>
        <begin position="167"/>
        <end position="218"/>
    </location>
</feature>
<feature type="compositionally biased region" description="Polar residues" evidence="4">
    <location>
        <begin position="1113"/>
        <end position="1127"/>
    </location>
</feature>
<feature type="compositionally biased region" description="Low complexity" evidence="4">
    <location>
        <begin position="257"/>
        <end position="274"/>
    </location>
</feature>
<feature type="compositionally biased region" description="Low complexity" evidence="4">
    <location>
        <begin position="638"/>
        <end position="654"/>
    </location>
</feature>
<feature type="compositionally biased region" description="Basic and acidic residues" evidence="4">
    <location>
        <begin position="730"/>
        <end position="742"/>
    </location>
</feature>
<feature type="compositionally biased region" description="Polar residues" evidence="4">
    <location>
        <begin position="208"/>
        <end position="218"/>
    </location>
</feature>
<feature type="region of interest" description="Disordered" evidence="4">
    <location>
        <begin position="522"/>
        <end position="932"/>
    </location>
</feature>
<dbReference type="PROSITE" id="PS50297">
    <property type="entry name" value="ANK_REP_REGION"/>
    <property type="match status" value="2"/>
</dbReference>
<feature type="compositionally biased region" description="Low complexity" evidence="4">
    <location>
        <begin position="600"/>
        <end position="610"/>
    </location>
</feature>
<dbReference type="Pfam" id="PF12796">
    <property type="entry name" value="Ank_2"/>
    <property type="match status" value="2"/>
</dbReference>
<feature type="compositionally biased region" description="Polar residues" evidence="4">
    <location>
        <begin position="611"/>
        <end position="622"/>
    </location>
</feature>
<protein>
    <recommendedName>
        <fullName evidence="7">Ankyrin</fullName>
    </recommendedName>
</protein>
<feature type="compositionally biased region" description="Pro residues" evidence="4">
    <location>
        <begin position="1193"/>
        <end position="1202"/>
    </location>
</feature>
<evidence type="ECO:0000256" key="2">
    <source>
        <dbReference type="ARBA" id="ARBA00023043"/>
    </source>
</evidence>
<feature type="region of interest" description="Disordered" evidence="4">
    <location>
        <begin position="255"/>
        <end position="437"/>
    </location>
</feature>
<feature type="compositionally biased region" description="Polar residues" evidence="4">
    <location>
        <begin position="778"/>
        <end position="799"/>
    </location>
</feature>
<dbReference type="InterPro" id="IPR002110">
    <property type="entry name" value="Ankyrin_rpt"/>
</dbReference>
<feature type="compositionally biased region" description="Polar residues" evidence="4">
    <location>
        <begin position="1087"/>
        <end position="1101"/>
    </location>
</feature>
<dbReference type="EMBL" id="JAODAN010000003">
    <property type="protein sequence ID" value="KAK1925402.1"/>
    <property type="molecule type" value="Genomic_DNA"/>
</dbReference>
<feature type="region of interest" description="Disordered" evidence="4">
    <location>
        <begin position="449"/>
        <end position="477"/>
    </location>
</feature>
<feature type="compositionally biased region" description="Basic residues" evidence="4">
    <location>
        <begin position="409"/>
        <end position="421"/>
    </location>
</feature>
<feature type="compositionally biased region" description="Basic and acidic residues" evidence="4">
    <location>
        <begin position="398"/>
        <end position="408"/>
    </location>
</feature>